<evidence type="ECO:0000313" key="2">
    <source>
        <dbReference type="EMBL" id="GLI53079.1"/>
    </source>
</evidence>
<dbReference type="InterPro" id="IPR007404">
    <property type="entry name" value="YdjM-like"/>
</dbReference>
<reference evidence="2" key="1">
    <citation type="submission" date="2022-12" db="EMBL/GenBank/DDBJ databases">
        <title>Reference genome sequencing for broad-spectrum identification of bacterial and archaeal isolates by mass spectrometry.</title>
        <authorList>
            <person name="Sekiguchi Y."/>
            <person name="Tourlousse D.M."/>
        </authorList>
    </citation>
    <scope>NUCLEOTIDE SEQUENCE</scope>
    <source>
        <strain evidence="2">TSL-P1</strain>
    </source>
</reference>
<dbReference type="Pfam" id="PF04307">
    <property type="entry name" value="YdjM"/>
    <property type="match status" value="1"/>
</dbReference>
<dbReference type="Proteomes" id="UP001144297">
    <property type="component" value="Unassembled WGS sequence"/>
</dbReference>
<keyword evidence="3" id="KW-1185">Reference proteome</keyword>
<dbReference type="EMBL" id="BSDX01000001">
    <property type="protein sequence ID" value="GLI53079.1"/>
    <property type="molecule type" value="Genomic_DNA"/>
</dbReference>
<dbReference type="PANTHER" id="PTHR40031:SF1">
    <property type="entry name" value="MEMBRANE-BOUND METAL-DEPENDENT HYDROLASE"/>
    <property type="match status" value="1"/>
</dbReference>
<organism evidence="2 3">
    <name type="scientific">Thermodesulfovibrio yellowstonii</name>
    <dbReference type="NCBI Taxonomy" id="28262"/>
    <lineage>
        <taxon>Bacteria</taxon>
        <taxon>Pseudomonadati</taxon>
        <taxon>Nitrospirota</taxon>
        <taxon>Thermodesulfovibrionia</taxon>
        <taxon>Thermodesulfovibrionales</taxon>
        <taxon>Thermodesulfovibrionaceae</taxon>
        <taxon>Thermodesulfovibrio</taxon>
    </lineage>
</organism>
<evidence type="ECO:0000313" key="3">
    <source>
        <dbReference type="Proteomes" id="UP001144297"/>
    </source>
</evidence>
<proteinExistence type="predicted"/>
<feature type="transmembrane region" description="Helical" evidence="1">
    <location>
        <begin position="117"/>
        <end position="141"/>
    </location>
</feature>
<evidence type="ECO:0008006" key="4">
    <source>
        <dbReference type="Google" id="ProtNLM"/>
    </source>
</evidence>
<protein>
    <recommendedName>
        <fullName evidence="4">Metal-dependent hydrolase</fullName>
    </recommendedName>
</protein>
<gene>
    <name evidence="2" type="ORF">TISLANDTSLP1_07720</name>
</gene>
<feature type="transmembrane region" description="Helical" evidence="1">
    <location>
        <begin position="23"/>
        <end position="42"/>
    </location>
</feature>
<dbReference type="InterPro" id="IPR053170">
    <property type="entry name" value="Transcription_regulator"/>
</dbReference>
<accession>A0A9W6GD77</accession>
<feature type="transmembrane region" description="Helical" evidence="1">
    <location>
        <begin position="79"/>
        <end position="96"/>
    </location>
</feature>
<comment type="caution">
    <text evidence="2">The sequence shown here is derived from an EMBL/GenBank/DDBJ whole genome shotgun (WGS) entry which is preliminary data.</text>
</comment>
<dbReference type="AlphaFoldDB" id="A0A9W6GD77"/>
<evidence type="ECO:0000256" key="1">
    <source>
        <dbReference type="SAM" id="Phobius"/>
    </source>
</evidence>
<dbReference type="PANTHER" id="PTHR40031">
    <property type="entry name" value="HYPOTHETICAL MEMBRANE SPANNING PROTEIN"/>
    <property type="match status" value="1"/>
</dbReference>
<name>A0A9W6GD77_9BACT</name>
<keyword evidence="1" id="KW-1133">Transmembrane helix</keyword>
<feature type="transmembrane region" description="Helical" evidence="1">
    <location>
        <begin position="54"/>
        <end position="73"/>
    </location>
</feature>
<feature type="transmembrane region" description="Helical" evidence="1">
    <location>
        <begin position="147"/>
        <end position="166"/>
    </location>
</feature>
<keyword evidence="1" id="KW-0812">Transmembrane</keyword>
<sequence length="300" mass="34983">MDPVTHTLSGFVLSKTITKNKTILAIILVTSLIPDLDILLRLHSKELFLMYHRGITHGIGALFLFPLLPAIIFRRKLGFFKAYITSFIAYALHLFFDLTNQYGTKILSPFDWNSYNLSLTFIIDPYVLLPLLLSVVFSIKFKKQAKFLYIFSMIFIAIYIGTKAYLKTEAKNFLKQKIEAHQYRVYPLPNDFLRWWFIARHSDEYITGFVDLFTKKVYFDERYKIKNDPAIVKSKESESVKALLSFAKHPVAEIKHEGDVTVVLWRELSYGFLPDDRFTAKVWLKESPQGYKIINANLRI</sequence>
<keyword evidence="1" id="KW-0472">Membrane</keyword>